<feature type="active site" description="Nucleophile" evidence="4">
    <location>
        <position position="81"/>
    </location>
</feature>
<evidence type="ECO:0000256" key="4">
    <source>
        <dbReference type="HAMAP-Rule" id="MF_01082"/>
    </source>
</evidence>
<dbReference type="InterPro" id="IPR011760">
    <property type="entry name" value="PsdUridine_synth_TruD_insert"/>
</dbReference>
<dbReference type="GO" id="GO:0031119">
    <property type="term" value="P:tRNA pseudouridine synthesis"/>
    <property type="evidence" value="ECO:0007669"/>
    <property type="project" value="UniProtKB-UniRule"/>
</dbReference>
<gene>
    <name evidence="4" type="primary">truD</name>
    <name evidence="6" type="ORF">AFULGI_00019260</name>
</gene>
<dbReference type="EMBL" id="CP006577">
    <property type="protein sequence ID" value="AIG98677.1"/>
    <property type="molecule type" value="Genomic_DNA"/>
</dbReference>
<feature type="domain" description="TRUD" evidence="5">
    <location>
        <begin position="154"/>
        <end position="375"/>
    </location>
</feature>
<dbReference type="GO" id="GO:0160150">
    <property type="term" value="F:tRNA pseudouridine(13) synthase activity"/>
    <property type="evidence" value="ECO:0007669"/>
    <property type="project" value="UniProtKB-EC"/>
</dbReference>
<dbReference type="InterPro" id="IPR020103">
    <property type="entry name" value="PsdUridine_synth_cat_dom_sf"/>
</dbReference>
<dbReference type="SMR" id="A0A075WFW8"/>
<dbReference type="FunFam" id="3.30.70.3160:FF:000001">
    <property type="entry name" value="Probable tRNA pseudouridine synthase D"/>
    <property type="match status" value="1"/>
</dbReference>
<evidence type="ECO:0000256" key="2">
    <source>
        <dbReference type="ARBA" id="ARBA00022694"/>
    </source>
</evidence>
<protein>
    <recommendedName>
        <fullName evidence="4">Probable tRNA pseudouridine synthase D</fullName>
        <ecNumber evidence="4">5.4.99.27</ecNumber>
    </recommendedName>
    <alternativeName>
        <fullName evidence="4">tRNA pseudouridine(13) synthase</fullName>
    </alternativeName>
    <alternativeName>
        <fullName evidence="4">tRNA pseudouridylate synthase D</fullName>
    </alternativeName>
    <alternativeName>
        <fullName evidence="4">tRNA-uridine isomerase D</fullName>
    </alternativeName>
</protein>
<dbReference type="InterPro" id="IPR042214">
    <property type="entry name" value="TruD_catalytic"/>
</dbReference>
<dbReference type="Gene3D" id="3.30.70.3160">
    <property type="match status" value="1"/>
</dbReference>
<dbReference type="Proteomes" id="UP000028501">
    <property type="component" value="Chromosome"/>
</dbReference>
<comment type="function">
    <text evidence="4">Could be responsible for synthesis of pseudouridine from uracil-13 in transfer RNAs.</text>
</comment>
<dbReference type="CDD" id="cd02577">
    <property type="entry name" value="PSTD1"/>
    <property type="match status" value="1"/>
</dbReference>
<dbReference type="HOGENOM" id="CLU_005281_4_1_2"/>
<dbReference type="PROSITE" id="PS01268">
    <property type="entry name" value="UPF0024"/>
    <property type="match status" value="1"/>
</dbReference>
<dbReference type="AlphaFoldDB" id="A0A075WFW8"/>
<dbReference type="SUPFAM" id="SSF55120">
    <property type="entry name" value="Pseudouridine synthase"/>
    <property type="match status" value="1"/>
</dbReference>
<dbReference type="PANTHER" id="PTHR13326:SF21">
    <property type="entry name" value="PSEUDOURIDYLATE SYNTHASE PUS7L"/>
    <property type="match status" value="1"/>
</dbReference>
<dbReference type="PANTHER" id="PTHR13326">
    <property type="entry name" value="TRNA PSEUDOURIDINE SYNTHASE D"/>
    <property type="match status" value="1"/>
</dbReference>
<dbReference type="EC" id="5.4.99.27" evidence="4"/>
<evidence type="ECO:0000256" key="1">
    <source>
        <dbReference type="ARBA" id="ARBA00007953"/>
    </source>
</evidence>
<evidence type="ECO:0000256" key="3">
    <source>
        <dbReference type="ARBA" id="ARBA00023235"/>
    </source>
</evidence>
<comment type="similarity">
    <text evidence="1 4">Belongs to the pseudouridine synthase TruD family.</text>
</comment>
<dbReference type="NCBIfam" id="TIGR00094">
    <property type="entry name" value="tRNA_TruD_broad"/>
    <property type="match status" value="1"/>
</dbReference>
<dbReference type="InterPro" id="IPR001656">
    <property type="entry name" value="PsdUridine_synth_TruD"/>
</dbReference>
<organism evidence="6 7">
    <name type="scientific">Archaeoglobus fulgidus DSM 8774</name>
    <dbReference type="NCBI Taxonomy" id="1344584"/>
    <lineage>
        <taxon>Archaea</taxon>
        <taxon>Methanobacteriati</taxon>
        <taxon>Methanobacteriota</taxon>
        <taxon>Archaeoglobi</taxon>
        <taxon>Archaeoglobales</taxon>
        <taxon>Archaeoglobaceae</taxon>
        <taxon>Archaeoglobus</taxon>
    </lineage>
</organism>
<evidence type="ECO:0000313" key="7">
    <source>
        <dbReference type="Proteomes" id="UP000028501"/>
    </source>
</evidence>
<name>A0A075WFW8_ARCFL</name>
<dbReference type="GeneID" id="24795420"/>
<keyword evidence="2 4" id="KW-0819">tRNA processing</keyword>
<dbReference type="PROSITE" id="PS50984">
    <property type="entry name" value="TRUD"/>
    <property type="match status" value="1"/>
</dbReference>
<dbReference type="InterPro" id="IPR020119">
    <property type="entry name" value="PsdUridine_synth_TruD_CS"/>
</dbReference>
<dbReference type="RefSeq" id="WP_010879173.1">
    <property type="nucleotide sequence ID" value="NZ_CP006577.1"/>
</dbReference>
<dbReference type="KEGG" id="afg:AFULGI_00019260"/>
<dbReference type="Gene3D" id="3.30.2350.20">
    <property type="entry name" value="TruD, catalytic domain"/>
    <property type="match status" value="1"/>
</dbReference>
<reference evidence="6 7" key="1">
    <citation type="submission" date="2013-07" db="EMBL/GenBank/DDBJ databases">
        <title>Genome of Archaeoglobus fulgidus.</title>
        <authorList>
            <person name="Fiebig A."/>
            <person name="Birkeland N.-K."/>
        </authorList>
    </citation>
    <scope>NUCLEOTIDE SEQUENCE [LARGE SCALE GENOMIC DNA]</scope>
    <source>
        <strain evidence="6 7">DSM 8774</strain>
    </source>
</reference>
<dbReference type="HAMAP" id="MF_01082">
    <property type="entry name" value="TruD"/>
    <property type="match status" value="1"/>
</dbReference>
<dbReference type="Pfam" id="PF01142">
    <property type="entry name" value="TruD"/>
    <property type="match status" value="1"/>
</dbReference>
<evidence type="ECO:0000313" key="6">
    <source>
        <dbReference type="EMBL" id="AIG98677.1"/>
    </source>
</evidence>
<dbReference type="Gene3D" id="1.10.1510.30">
    <property type="match status" value="1"/>
</dbReference>
<dbReference type="PIRSF" id="PIRSF037016">
    <property type="entry name" value="Pseudouridin_synth_euk_prd"/>
    <property type="match status" value="1"/>
</dbReference>
<keyword evidence="3 4" id="KW-0413">Isomerase</keyword>
<evidence type="ECO:0000259" key="5">
    <source>
        <dbReference type="PROSITE" id="PS50984"/>
    </source>
</evidence>
<proteinExistence type="inferred from homology"/>
<dbReference type="GO" id="GO:0003723">
    <property type="term" value="F:RNA binding"/>
    <property type="evidence" value="ECO:0007669"/>
    <property type="project" value="InterPro"/>
</dbReference>
<comment type="catalytic activity">
    <reaction evidence="4">
        <text>uridine(13) in tRNA = pseudouridine(13) in tRNA</text>
        <dbReference type="Rhea" id="RHEA:42540"/>
        <dbReference type="Rhea" id="RHEA-COMP:10105"/>
        <dbReference type="Rhea" id="RHEA-COMP:10106"/>
        <dbReference type="ChEBI" id="CHEBI:65314"/>
        <dbReference type="ChEBI" id="CHEBI:65315"/>
        <dbReference type="EC" id="5.4.99.27"/>
    </reaction>
</comment>
<accession>A0A075WFW8</accession>
<sequence length="411" mass="47716">MEEKVGIECYITSTPGMGGEIKAEPEDFYVEEIAEFNLSDEGDFLIIRVEKKNWDTLNFARVLSNALGISQKRISFAGTKDKRALTVQYFSIYGVKKEEIERVNLKDAKIEVIGYARRAIQLGDLLGNFFRIRVYGCRDGEIFQETRNELMEKGTPNFFGLQRFGSIRFITHEVGKLILQNNYEEAFWVYVAKPFEGENEEVRKIREILWETRDAKLGLRELPKYLRYERNLLQKLREGKSEEEALLSLPKNLKMMFVHAYQSYIFNRLLSERIRQFGSLKTLEEGDFACYLTFKTRPTFSDCSEVEVNEARVRFLVKERVASLALPLVGYDTKLKGWSRIALDFLSEDNLDLSSFKTKHKEFSSSGSYRPADTLIEHTGLSFTDSTFSFYLPRGCYATVFLREFLKTELS</sequence>